<accession>A0A087U7V6</accession>
<evidence type="ECO:0000256" key="2">
    <source>
        <dbReference type="SAM" id="Phobius"/>
    </source>
</evidence>
<feature type="transmembrane region" description="Helical" evidence="2">
    <location>
        <begin position="126"/>
        <end position="149"/>
    </location>
</feature>
<organism evidence="3 4">
    <name type="scientific">Stegodyphus mimosarum</name>
    <name type="common">African social velvet spider</name>
    <dbReference type="NCBI Taxonomy" id="407821"/>
    <lineage>
        <taxon>Eukaryota</taxon>
        <taxon>Metazoa</taxon>
        <taxon>Ecdysozoa</taxon>
        <taxon>Arthropoda</taxon>
        <taxon>Chelicerata</taxon>
        <taxon>Arachnida</taxon>
        <taxon>Araneae</taxon>
        <taxon>Araneomorphae</taxon>
        <taxon>Entelegynae</taxon>
        <taxon>Eresoidea</taxon>
        <taxon>Eresidae</taxon>
        <taxon>Stegodyphus</taxon>
    </lineage>
</organism>
<dbReference type="OMA" id="DGYSEWF"/>
<feature type="compositionally biased region" description="Polar residues" evidence="1">
    <location>
        <begin position="178"/>
        <end position="191"/>
    </location>
</feature>
<evidence type="ECO:0000256" key="1">
    <source>
        <dbReference type="SAM" id="MobiDB-lite"/>
    </source>
</evidence>
<dbReference type="PANTHER" id="PTHR36694:SF11">
    <property type="entry name" value="LP21121P-RELATED"/>
    <property type="match status" value="1"/>
</dbReference>
<keyword evidence="2" id="KW-0472">Membrane</keyword>
<reference evidence="3 4" key="1">
    <citation type="submission" date="2013-11" db="EMBL/GenBank/DDBJ databases">
        <title>Genome sequencing of Stegodyphus mimosarum.</title>
        <authorList>
            <person name="Bechsgaard J."/>
        </authorList>
    </citation>
    <scope>NUCLEOTIDE SEQUENCE [LARGE SCALE GENOMIC DNA]</scope>
</reference>
<feature type="transmembrane region" description="Helical" evidence="2">
    <location>
        <begin position="61"/>
        <end position="84"/>
    </location>
</feature>
<dbReference type="EMBL" id="KK118615">
    <property type="protein sequence ID" value="KFM73445.1"/>
    <property type="molecule type" value="Genomic_DNA"/>
</dbReference>
<protein>
    <submittedName>
        <fullName evidence="3">Uncharacterized protein</fullName>
    </submittedName>
</protein>
<feature type="transmembrane region" description="Helical" evidence="2">
    <location>
        <begin position="20"/>
        <end position="41"/>
    </location>
</feature>
<dbReference type="OrthoDB" id="6431171at2759"/>
<keyword evidence="4" id="KW-1185">Reference proteome</keyword>
<feature type="region of interest" description="Disordered" evidence="1">
    <location>
        <begin position="169"/>
        <end position="191"/>
    </location>
</feature>
<keyword evidence="2" id="KW-1133">Transmembrane helix</keyword>
<evidence type="ECO:0000313" key="4">
    <source>
        <dbReference type="Proteomes" id="UP000054359"/>
    </source>
</evidence>
<dbReference type="PANTHER" id="PTHR36694">
    <property type="entry name" value="PASIFLORA 1, ISOFORM A-RELATED"/>
    <property type="match status" value="1"/>
</dbReference>
<feature type="non-terminal residue" evidence="3">
    <location>
        <position position="191"/>
    </location>
</feature>
<gene>
    <name evidence="3" type="ORF">X975_11084</name>
</gene>
<keyword evidence="2" id="KW-0812">Transmembrane</keyword>
<dbReference type="PROSITE" id="PS51257">
    <property type="entry name" value="PROKAR_LIPOPROTEIN"/>
    <property type="match status" value="1"/>
</dbReference>
<dbReference type="Proteomes" id="UP000054359">
    <property type="component" value="Unassembled WGS sequence"/>
</dbReference>
<sequence length="191" mass="20801">MVCLKSFCCCCDTRRGCIIIGYVTGGLSVISCVGSVMRLLLGLPLVLQNDDLQGQFPFNPLFFVFSAVYFAFHTIASFAVVPAVKEGNEMFIVPTIVMLLVDIVLDCTAIIVMVMKLVKPSPLENILIGGITTGVLFLPLLMYSTLIVISQFEELFNRPDKIPLQKRKSSKSLLCAQSMDSSGSSETNTGT</sequence>
<dbReference type="AlphaFoldDB" id="A0A087U7V6"/>
<feature type="transmembrane region" description="Helical" evidence="2">
    <location>
        <begin position="91"/>
        <end position="114"/>
    </location>
</feature>
<name>A0A087U7V6_STEMI</name>
<evidence type="ECO:0000313" key="3">
    <source>
        <dbReference type="EMBL" id="KFM73445.1"/>
    </source>
</evidence>
<proteinExistence type="predicted"/>